<evidence type="ECO:0000313" key="2">
    <source>
        <dbReference type="EMBL" id="GAG75499.1"/>
    </source>
</evidence>
<evidence type="ECO:0000256" key="1">
    <source>
        <dbReference type="SAM" id="MobiDB-lite"/>
    </source>
</evidence>
<dbReference type="AlphaFoldDB" id="X1A166"/>
<feature type="region of interest" description="Disordered" evidence="1">
    <location>
        <begin position="1"/>
        <end position="25"/>
    </location>
</feature>
<sequence>MLTVPYGIKNMEGSPQDADPEEVKGLGDHPVLIRARLDDDSIIEVAVEEIHSDLAPGHFHPDNG</sequence>
<comment type="caution">
    <text evidence="2">The sequence shown here is derived from an EMBL/GenBank/DDBJ whole genome shotgun (WGS) entry which is preliminary data.</text>
</comment>
<reference evidence="2" key="1">
    <citation type="journal article" date="2014" name="Front. Microbiol.">
        <title>High frequency of phylogenetically diverse reductive dehalogenase-homologous genes in deep subseafloor sedimentary metagenomes.</title>
        <authorList>
            <person name="Kawai M."/>
            <person name="Futagami T."/>
            <person name="Toyoda A."/>
            <person name="Takaki Y."/>
            <person name="Nishi S."/>
            <person name="Hori S."/>
            <person name="Arai W."/>
            <person name="Tsubouchi T."/>
            <person name="Morono Y."/>
            <person name="Uchiyama I."/>
            <person name="Ito T."/>
            <person name="Fujiyama A."/>
            <person name="Inagaki F."/>
            <person name="Takami H."/>
        </authorList>
    </citation>
    <scope>NUCLEOTIDE SEQUENCE</scope>
    <source>
        <strain evidence="2">Expedition CK06-06</strain>
    </source>
</reference>
<gene>
    <name evidence="2" type="ORF">S01H4_28937</name>
</gene>
<dbReference type="EMBL" id="BART01014559">
    <property type="protein sequence ID" value="GAG75499.1"/>
    <property type="molecule type" value="Genomic_DNA"/>
</dbReference>
<protein>
    <submittedName>
        <fullName evidence="2">Uncharacterized protein</fullName>
    </submittedName>
</protein>
<organism evidence="2">
    <name type="scientific">marine sediment metagenome</name>
    <dbReference type="NCBI Taxonomy" id="412755"/>
    <lineage>
        <taxon>unclassified sequences</taxon>
        <taxon>metagenomes</taxon>
        <taxon>ecological metagenomes</taxon>
    </lineage>
</organism>
<name>X1A166_9ZZZZ</name>
<accession>X1A166</accession>
<proteinExistence type="predicted"/>